<dbReference type="AlphaFoldDB" id="A0A7S8FBW7"/>
<dbReference type="EMBL" id="CP047423">
    <property type="protein sequence ID" value="QPD02934.1"/>
    <property type="molecule type" value="Genomic_DNA"/>
</dbReference>
<gene>
    <name evidence="6" type="ORF">Nkreftii_000708</name>
</gene>
<evidence type="ECO:0000256" key="2">
    <source>
        <dbReference type="ARBA" id="ARBA00022692"/>
    </source>
</evidence>
<dbReference type="GO" id="GO:0016740">
    <property type="term" value="F:transferase activity"/>
    <property type="evidence" value="ECO:0007669"/>
    <property type="project" value="UniProtKB-ARBA"/>
</dbReference>
<protein>
    <recommendedName>
        <fullName evidence="8">Protein-S-isoprenylcysteine methyltransferase</fullName>
    </recommendedName>
</protein>
<feature type="transmembrane region" description="Helical" evidence="5">
    <location>
        <begin position="36"/>
        <end position="59"/>
    </location>
</feature>
<accession>A0A7S8FBW7</accession>
<name>A0A7S8FBW7_9BACT</name>
<dbReference type="KEGG" id="nkf:Nkreftii_000708"/>
<reference evidence="6 7" key="1">
    <citation type="journal article" date="2020" name="ISME J.">
        <title>Enrichment and physiological characterization of a novel comammox Nitrospira indicates ammonium inhibition of complete nitrification.</title>
        <authorList>
            <person name="Sakoula D."/>
            <person name="Koch H."/>
            <person name="Frank J."/>
            <person name="Jetten M.S.M."/>
            <person name="van Kessel M.A.H.J."/>
            <person name="Lucker S."/>
        </authorList>
    </citation>
    <scope>NUCLEOTIDE SEQUENCE [LARGE SCALE GENOMIC DNA]</scope>
    <source>
        <strain evidence="6">Comreactor17</strain>
    </source>
</reference>
<sequence length="151" mass="16730">MHMLELKIPPAVTGAVTAMGMWLVSRALPTFSFAPLRVVAVGMGLTGVVITGLAMLSFWRAHTTANPMKPSSASFLVTSGIYGFTRNPMYLGLLFVMAGWALYLGNALAFLFLPAFVLYMNRFQIEPEERALTALFGQEFLAYTSRVRRWI</sequence>
<dbReference type="InterPro" id="IPR007318">
    <property type="entry name" value="Phopholipid_MeTrfase"/>
</dbReference>
<dbReference type="GO" id="GO:0012505">
    <property type="term" value="C:endomembrane system"/>
    <property type="evidence" value="ECO:0007669"/>
    <property type="project" value="UniProtKB-SubCell"/>
</dbReference>
<evidence type="ECO:0000313" key="6">
    <source>
        <dbReference type="EMBL" id="QPD02934.1"/>
    </source>
</evidence>
<dbReference type="Proteomes" id="UP000593737">
    <property type="component" value="Chromosome"/>
</dbReference>
<evidence type="ECO:0000313" key="7">
    <source>
        <dbReference type="Proteomes" id="UP000593737"/>
    </source>
</evidence>
<dbReference type="PANTHER" id="PTHR12714:SF24">
    <property type="entry name" value="SLR1182 PROTEIN"/>
    <property type="match status" value="1"/>
</dbReference>
<keyword evidence="4 5" id="KW-0472">Membrane</keyword>
<dbReference type="Gene3D" id="1.20.120.1630">
    <property type="match status" value="1"/>
</dbReference>
<organism evidence="6 7">
    <name type="scientific">Candidatus Nitrospira kreftii</name>
    <dbReference type="NCBI Taxonomy" id="2652173"/>
    <lineage>
        <taxon>Bacteria</taxon>
        <taxon>Pseudomonadati</taxon>
        <taxon>Nitrospirota</taxon>
        <taxon>Nitrospiria</taxon>
        <taxon>Nitrospirales</taxon>
        <taxon>Nitrospiraceae</taxon>
        <taxon>Nitrospira</taxon>
    </lineage>
</organism>
<keyword evidence="3 5" id="KW-1133">Transmembrane helix</keyword>
<evidence type="ECO:0000256" key="4">
    <source>
        <dbReference type="ARBA" id="ARBA00023136"/>
    </source>
</evidence>
<dbReference type="Pfam" id="PF04191">
    <property type="entry name" value="PEMT"/>
    <property type="match status" value="1"/>
</dbReference>
<evidence type="ECO:0000256" key="5">
    <source>
        <dbReference type="SAM" id="Phobius"/>
    </source>
</evidence>
<dbReference type="PANTHER" id="PTHR12714">
    <property type="entry name" value="PROTEIN-S ISOPRENYLCYSTEINE O-METHYLTRANSFERASE"/>
    <property type="match status" value="1"/>
</dbReference>
<evidence type="ECO:0008006" key="8">
    <source>
        <dbReference type="Google" id="ProtNLM"/>
    </source>
</evidence>
<keyword evidence="2 5" id="KW-0812">Transmembrane</keyword>
<comment type="subcellular location">
    <subcellularLocation>
        <location evidence="1">Endomembrane system</location>
        <topology evidence="1">Multi-pass membrane protein</topology>
    </subcellularLocation>
</comment>
<proteinExistence type="predicted"/>
<feature type="transmembrane region" description="Helical" evidence="5">
    <location>
        <begin position="89"/>
        <end position="120"/>
    </location>
</feature>
<evidence type="ECO:0000256" key="3">
    <source>
        <dbReference type="ARBA" id="ARBA00022989"/>
    </source>
</evidence>
<evidence type="ECO:0000256" key="1">
    <source>
        <dbReference type="ARBA" id="ARBA00004127"/>
    </source>
</evidence>